<reference evidence="8 9" key="1">
    <citation type="submission" date="2020-08" db="EMBL/GenBank/DDBJ databases">
        <title>Genomic Encyclopedia of Archaeal and Bacterial Type Strains, Phase II (KMG-II): from individual species to whole genera.</title>
        <authorList>
            <person name="Goeker M."/>
        </authorList>
    </citation>
    <scope>NUCLEOTIDE SEQUENCE [LARGE SCALE GENOMIC DNA]</scope>
    <source>
        <strain evidence="8 9">DSM 23288</strain>
    </source>
</reference>
<keyword evidence="9" id="KW-1185">Reference proteome</keyword>
<dbReference type="PANTHER" id="PTHR35901:SF1">
    <property type="entry name" value="EXONUCLEASE VAPC9"/>
    <property type="match status" value="1"/>
</dbReference>
<keyword evidence="4 6" id="KW-0378">Hydrolase</keyword>
<comment type="caution">
    <text evidence="8">The sequence shown here is derived from an EMBL/GenBank/DDBJ whole genome shotgun (WGS) entry which is preliminary data.</text>
</comment>
<keyword evidence="1 6" id="KW-1277">Toxin-antitoxin system</keyword>
<proteinExistence type="inferred from homology"/>
<dbReference type="GO" id="GO:0004540">
    <property type="term" value="F:RNA nuclease activity"/>
    <property type="evidence" value="ECO:0007669"/>
    <property type="project" value="InterPro"/>
</dbReference>
<dbReference type="CDD" id="cd09873">
    <property type="entry name" value="PIN_Pae0151-like"/>
    <property type="match status" value="1"/>
</dbReference>
<feature type="domain" description="PIN" evidence="7">
    <location>
        <begin position="4"/>
        <end position="127"/>
    </location>
</feature>
<feature type="binding site" evidence="6">
    <location>
        <position position="103"/>
    </location>
    <ligand>
        <name>Mg(2+)</name>
        <dbReference type="ChEBI" id="CHEBI:18420"/>
    </ligand>
</feature>
<evidence type="ECO:0000256" key="2">
    <source>
        <dbReference type="ARBA" id="ARBA00022722"/>
    </source>
</evidence>
<sequence>MTDIVIDASMALALVLREPHAATVSDLFERWERDGSALHAPILAQYEIASALTRARVRDFLSTEDVAEALEIVADLGVTFHPPAAGTKIIDTAVELRRHSAYDAAYLALADQLSADLWTLDGPLARNAADRYRVRLID</sequence>
<dbReference type="GO" id="GO:0000287">
    <property type="term" value="F:magnesium ion binding"/>
    <property type="evidence" value="ECO:0007669"/>
    <property type="project" value="UniProtKB-UniRule"/>
</dbReference>
<evidence type="ECO:0000259" key="7">
    <source>
        <dbReference type="Pfam" id="PF01850"/>
    </source>
</evidence>
<dbReference type="Gene3D" id="3.40.50.1010">
    <property type="entry name" value="5'-nuclease"/>
    <property type="match status" value="1"/>
</dbReference>
<accession>A0A840ILG9</accession>
<evidence type="ECO:0000256" key="3">
    <source>
        <dbReference type="ARBA" id="ARBA00022723"/>
    </source>
</evidence>
<dbReference type="Pfam" id="PF01850">
    <property type="entry name" value="PIN"/>
    <property type="match status" value="1"/>
</dbReference>
<dbReference type="InterPro" id="IPR002716">
    <property type="entry name" value="PIN_dom"/>
</dbReference>
<evidence type="ECO:0000256" key="1">
    <source>
        <dbReference type="ARBA" id="ARBA00022649"/>
    </source>
</evidence>
<dbReference type="PANTHER" id="PTHR35901">
    <property type="entry name" value="RIBONUCLEASE VAPC3"/>
    <property type="match status" value="1"/>
</dbReference>
<dbReference type="EC" id="3.1.-.-" evidence="6"/>
<keyword evidence="2 6" id="KW-0540">Nuclease</keyword>
<name>A0A840ILG9_9ACTN</name>
<evidence type="ECO:0000313" key="8">
    <source>
        <dbReference type="EMBL" id="MBB4665091.1"/>
    </source>
</evidence>
<organism evidence="8 9">
    <name type="scientific">Conexibacter arvalis</name>
    <dbReference type="NCBI Taxonomy" id="912552"/>
    <lineage>
        <taxon>Bacteria</taxon>
        <taxon>Bacillati</taxon>
        <taxon>Actinomycetota</taxon>
        <taxon>Thermoleophilia</taxon>
        <taxon>Solirubrobacterales</taxon>
        <taxon>Conexibacteraceae</taxon>
        <taxon>Conexibacter</taxon>
    </lineage>
</organism>
<keyword evidence="3 6" id="KW-0479">Metal-binding</keyword>
<dbReference type="GO" id="GO:0090729">
    <property type="term" value="F:toxin activity"/>
    <property type="evidence" value="ECO:0007669"/>
    <property type="project" value="UniProtKB-KW"/>
</dbReference>
<comment type="cofactor">
    <cofactor evidence="6">
        <name>Mg(2+)</name>
        <dbReference type="ChEBI" id="CHEBI:18420"/>
    </cofactor>
</comment>
<gene>
    <name evidence="6" type="primary">vapC</name>
    <name evidence="8" type="ORF">BDZ31_004712</name>
</gene>
<feature type="binding site" evidence="6">
    <location>
        <position position="7"/>
    </location>
    <ligand>
        <name>Mg(2+)</name>
        <dbReference type="ChEBI" id="CHEBI:18420"/>
    </ligand>
</feature>
<protein>
    <recommendedName>
        <fullName evidence="6">Ribonuclease VapC</fullName>
        <shortName evidence="6">RNase VapC</shortName>
        <ecNumber evidence="6">3.1.-.-</ecNumber>
    </recommendedName>
    <alternativeName>
        <fullName evidence="6">Toxin VapC</fullName>
    </alternativeName>
</protein>
<dbReference type="GO" id="GO:0016787">
    <property type="term" value="F:hydrolase activity"/>
    <property type="evidence" value="ECO:0007669"/>
    <property type="project" value="UniProtKB-KW"/>
</dbReference>
<evidence type="ECO:0000256" key="5">
    <source>
        <dbReference type="ARBA" id="ARBA00022842"/>
    </source>
</evidence>
<keyword evidence="6" id="KW-0800">Toxin</keyword>
<dbReference type="EMBL" id="JACHNU010000011">
    <property type="protein sequence ID" value="MBB4665091.1"/>
    <property type="molecule type" value="Genomic_DNA"/>
</dbReference>
<dbReference type="InterPro" id="IPR051619">
    <property type="entry name" value="TypeII_TA_RNase_PINc/VapC"/>
</dbReference>
<evidence type="ECO:0000256" key="6">
    <source>
        <dbReference type="HAMAP-Rule" id="MF_00265"/>
    </source>
</evidence>
<dbReference type="HAMAP" id="MF_00265">
    <property type="entry name" value="VapC_Nob1"/>
    <property type="match status" value="1"/>
</dbReference>
<evidence type="ECO:0000313" key="9">
    <source>
        <dbReference type="Proteomes" id="UP000585272"/>
    </source>
</evidence>
<dbReference type="InterPro" id="IPR022907">
    <property type="entry name" value="VapC_family"/>
</dbReference>
<dbReference type="AlphaFoldDB" id="A0A840ILG9"/>
<comment type="similarity">
    <text evidence="6">Belongs to the PINc/VapC protein family.</text>
</comment>
<keyword evidence="5 6" id="KW-0460">Magnesium</keyword>
<dbReference type="RefSeq" id="WP_183345722.1">
    <property type="nucleotide sequence ID" value="NZ_JACHNU010000011.1"/>
</dbReference>
<dbReference type="Proteomes" id="UP000585272">
    <property type="component" value="Unassembled WGS sequence"/>
</dbReference>
<dbReference type="InterPro" id="IPR044153">
    <property type="entry name" value="PIN_Pae0151-like"/>
</dbReference>
<evidence type="ECO:0000256" key="4">
    <source>
        <dbReference type="ARBA" id="ARBA00022801"/>
    </source>
</evidence>
<dbReference type="SUPFAM" id="SSF88723">
    <property type="entry name" value="PIN domain-like"/>
    <property type="match status" value="1"/>
</dbReference>
<comment type="function">
    <text evidence="6">Toxic component of a toxin-antitoxin (TA) system. An RNase.</text>
</comment>
<dbReference type="InterPro" id="IPR029060">
    <property type="entry name" value="PIN-like_dom_sf"/>
</dbReference>